<evidence type="ECO:0000256" key="1">
    <source>
        <dbReference type="ARBA" id="ARBA00022729"/>
    </source>
</evidence>
<name>A0A2W2APM8_9HYPH</name>
<comment type="caution">
    <text evidence="4">The sequence shown here is derived from an EMBL/GenBank/DDBJ whole genome shotgun (WGS) entry which is preliminary data.</text>
</comment>
<evidence type="ECO:0000313" key="4">
    <source>
        <dbReference type="EMBL" id="PZF77361.1"/>
    </source>
</evidence>
<accession>A0A2W2APM8</accession>
<sequence>MSRFPKRGAVLLGAILALACTQAKADIAPGKVLLGNDTASQITSQSDLSKFKPAERILKTMKRVRTPSLEAPMKAGTPAPSVVPGAVGGQAVANTAPAPVDDGFAPQNYGSGGVGNINHYSDNLVPLNVTPTFPYRTVGWFTFIAYDNNSYRCSATLISKSILLIAGHCIHDGGGGSPYYIKSGTFYPAYANGTQPYGYATANYVITTSGWYNTGSLDQGYDVGLVVLNKRAGTTVEMGNYTGWLGFCYLNCLQSYWQLTQLGYPGNYYSGQYMTMGQHIEYSDSKDYRAGSGMQGGSSGGPHIANLGDLSDSSTSKGSYPWRNIAFAATSWGYIDQAVKIQGYSSTSGPANANNFKGLYNAACTRARTIHGTGSCNLLP</sequence>
<dbReference type="EMBL" id="QKVK01000003">
    <property type="protein sequence ID" value="PZF77361.1"/>
    <property type="molecule type" value="Genomic_DNA"/>
</dbReference>
<protein>
    <recommendedName>
        <fullName evidence="3">Peptidase S1 domain-containing protein</fullName>
    </recommendedName>
</protein>
<feature type="signal peptide" evidence="2">
    <location>
        <begin position="1"/>
        <end position="25"/>
    </location>
</feature>
<reference evidence="5" key="1">
    <citation type="submission" date="2018-06" db="EMBL/GenBank/DDBJ databases">
        <title>Aestuariibacter litoralis strain KCTC 52945T.</title>
        <authorList>
            <person name="Li X."/>
            <person name="Salam N."/>
            <person name="Li J.-L."/>
            <person name="Chen Y.-M."/>
            <person name="Yang Z.-W."/>
            <person name="Zhang L.-Y."/>
            <person name="Han M.-X."/>
            <person name="Xiao M."/>
            <person name="Li W.-J."/>
        </authorList>
    </citation>
    <scope>NUCLEOTIDE SEQUENCE [LARGE SCALE GENOMIC DNA]</scope>
    <source>
        <strain evidence="5">KCTC 52945</strain>
    </source>
</reference>
<dbReference type="Pfam" id="PF00089">
    <property type="entry name" value="Trypsin"/>
    <property type="match status" value="1"/>
</dbReference>
<evidence type="ECO:0000313" key="5">
    <source>
        <dbReference type="Proteomes" id="UP000248795"/>
    </source>
</evidence>
<dbReference type="Gene3D" id="2.40.10.10">
    <property type="entry name" value="Trypsin-like serine proteases"/>
    <property type="match status" value="2"/>
</dbReference>
<dbReference type="InterPro" id="IPR050966">
    <property type="entry name" value="Glutamyl_endopeptidase"/>
</dbReference>
<evidence type="ECO:0000259" key="3">
    <source>
        <dbReference type="Pfam" id="PF00089"/>
    </source>
</evidence>
<keyword evidence="1 2" id="KW-0732">Signal</keyword>
<dbReference type="GO" id="GO:0004252">
    <property type="term" value="F:serine-type endopeptidase activity"/>
    <property type="evidence" value="ECO:0007669"/>
    <property type="project" value="InterPro"/>
</dbReference>
<dbReference type="PROSITE" id="PS51257">
    <property type="entry name" value="PROKAR_LIPOPROTEIN"/>
    <property type="match status" value="1"/>
</dbReference>
<keyword evidence="5" id="KW-1185">Reference proteome</keyword>
<organism evidence="4 5">
    <name type="scientific">Aestuariivirga litoralis</name>
    <dbReference type="NCBI Taxonomy" id="2650924"/>
    <lineage>
        <taxon>Bacteria</taxon>
        <taxon>Pseudomonadati</taxon>
        <taxon>Pseudomonadota</taxon>
        <taxon>Alphaproteobacteria</taxon>
        <taxon>Hyphomicrobiales</taxon>
        <taxon>Aestuariivirgaceae</taxon>
        <taxon>Aestuariivirga</taxon>
    </lineage>
</organism>
<dbReference type="PANTHER" id="PTHR15462">
    <property type="entry name" value="SERINE PROTEASE"/>
    <property type="match status" value="1"/>
</dbReference>
<feature type="chain" id="PRO_5016103422" description="Peptidase S1 domain-containing protein" evidence="2">
    <location>
        <begin position="26"/>
        <end position="380"/>
    </location>
</feature>
<dbReference type="InterPro" id="IPR043504">
    <property type="entry name" value="Peptidase_S1_PA_chymotrypsin"/>
</dbReference>
<dbReference type="Proteomes" id="UP000248795">
    <property type="component" value="Unassembled WGS sequence"/>
</dbReference>
<dbReference type="InterPro" id="IPR009003">
    <property type="entry name" value="Peptidase_S1_PA"/>
</dbReference>
<feature type="domain" description="Peptidase S1" evidence="3">
    <location>
        <begin position="139"/>
        <end position="305"/>
    </location>
</feature>
<dbReference type="SUPFAM" id="SSF50494">
    <property type="entry name" value="Trypsin-like serine proteases"/>
    <property type="match status" value="1"/>
</dbReference>
<evidence type="ECO:0000256" key="2">
    <source>
        <dbReference type="SAM" id="SignalP"/>
    </source>
</evidence>
<gene>
    <name evidence="4" type="ORF">DK847_08550</name>
</gene>
<dbReference type="GO" id="GO:0006508">
    <property type="term" value="P:proteolysis"/>
    <property type="evidence" value="ECO:0007669"/>
    <property type="project" value="InterPro"/>
</dbReference>
<dbReference type="AlphaFoldDB" id="A0A2W2APM8"/>
<dbReference type="InterPro" id="IPR001254">
    <property type="entry name" value="Trypsin_dom"/>
</dbReference>
<proteinExistence type="predicted"/>